<protein>
    <submittedName>
        <fullName evidence="2">N-acetyltransferase</fullName>
    </submittedName>
</protein>
<dbReference type="PROSITE" id="PS51186">
    <property type="entry name" value="GNAT"/>
    <property type="match status" value="1"/>
</dbReference>
<feature type="domain" description="N-acetyltransferase" evidence="1">
    <location>
        <begin position="10"/>
        <end position="178"/>
    </location>
</feature>
<organism evidence="2 3">
    <name type="scientific">Roseibium polysiphoniae</name>
    <dbReference type="NCBI Taxonomy" id="2571221"/>
    <lineage>
        <taxon>Bacteria</taxon>
        <taxon>Pseudomonadati</taxon>
        <taxon>Pseudomonadota</taxon>
        <taxon>Alphaproteobacteria</taxon>
        <taxon>Hyphomicrobiales</taxon>
        <taxon>Stappiaceae</taxon>
        <taxon>Roseibium</taxon>
    </lineage>
</organism>
<dbReference type="Pfam" id="PF13302">
    <property type="entry name" value="Acetyltransf_3"/>
    <property type="match status" value="1"/>
</dbReference>
<reference evidence="2" key="2">
    <citation type="journal article" date="2021" name="Microorganisms">
        <title>Bacterial Dimethylsulfoniopropionate Biosynthesis in the East China Sea.</title>
        <authorList>
            <person name="Liu J."/>
            <person name="Zhang Y."/>
            <person name="Liu J."/>
            <person name="Zhong H."/>
            <person name="Williams B.T."/>
            <person name="Zheng Y."/>
            <person name="Curson A.R.J."/>
            <person name="Sun C."/>
            <person name="Sun H."/>
            <person name="Song D."/>
            <person name="Wagner Mackenzie B."/>
            <person name="Bermejo Martinez A."/>
            <person name="Todd J.D."/>
            <person name="Zhang X.H."/>
        </authorList>
    </citation>
    <scope>NUCLEOTIDE SEQUENCE</scope>
    <source>
        <strain evidence="2">AESS21</strain>
    </source>
</reference>
<evidence type="ECO:0000313" key="3">
    <source>
        <dbReference type="Proteomes" id="UP000705379"/>
    </source>
</evidence>
<dbReference type="InterPro" id="IPR016181">
    <property type="entry name" value="Acyl_CoA_acyltransferase"/>
</dbReference>
<dbReference type="Gene3D" id="3.40.630.30">
    <property type="match status" value="1"/>
</dbReference>
<dbReference type="Proteomes" id="UP000705379">
    <property type="component" value="Unassembled WGS sequence"/>
</dbReference>
<evidence type="ECO:0000259" key="1">
    <source>
        <dbReference type="PROSITE" id="PS51186"/>
    </source>
</evidence>
<dbReference type="PANTHER" id="PTHR43792">
    <property type="entry name" value="GNAT FAMILY, PUTATIVE (AFU_ORTHOLOGUE AFUA_3G00765)-RELATED-RELATED"/>
    <property type="match status" value="1"/>
</dbReference>
<comment type="caution">
    <text evidence="2">The sequence shown here is derived from an EMBL/GenBank/DDBJ whole genome shotgun (WGS) entry which is preliminary data.</text>
</comment>
<gene>
    <name evidence="2" type="ORF">DYI23_19185</name>
</gene>
<dbReference type="SUPFAM" id="SSF55729">
    <property type="entry name" value="Acyl-CoA N-acyltransferases (Nat)"/>
    <property type="match status" value="1"/>
</dbReference>
<evidence type="ECO:0000313" key="2">
    <source>
        <dbReference type="EMBL" id="MBS8262360.1"/>
    </source>
</evidence>
<dbReference type="RefSeq" id="WP_213217904.1">
    <property type="nucleotide sequence ID" value="NZ_QTKU01000005.1"/>
</dbReference>
<dbReference type="InterPro" id="IPR000182">
    <property type="entry name" value="GNAT_dom"/>
</dbReference>
<accession>A0A944GVE2</accession>
<dbReference type="InterPro" id="IPR051531">
    <property type="entry name" value="N-acetyltransferase"/>
</dbReference>
<dbReference type="AlphaFoldDB" id="A0A944GVE2"/>
<name>A0A944GVE2_9HYPH</name>
<dbReference type="EMBL" id="QTKU01000005">
    <property type="protein sequence ID" value="MBS8262360.1"/>
    <property type="molecule type" value="Genomic_DNA"/>
</dbReference>
<reference evidence="2" key="1">
    <citation type="submission" date="2018-08" db="EMBL/GenBank/DDBJ databases">
        <authorList>
            <person name="Jin W."/>
            <person name="Wang H."/>
            <person name="Yang Y."/>
            <person name="Li M."/>
            <person name="Liu J."/>
        </authorList>
    </citation>
    <scope>NUCLEOTIDE SEQUENCE</scope>
    <source>
        <strain evidence="2">AESS21</strain>
    </source>
</reference>
<proteinExistence type="predicted"/>
<sequence length="187" mass="20580">MLPTLTTKRLVLRSIQSSDAEAIAALGGKDFEVARWLTGCSWPYNEGDAETFVADVMAGNPLEREAAFAMTLGGIFIGMIAIEAPGDLEQQPDCPTLGYWIGRSFQGFGYTSEAARAVLDWAFLAYDCQAIAARAYEENTASRALLRKQGFRPVGMTERFAKPLDRKVSCVVVRLERDDFEARRVAA</sequence>
<dbReference type="GO" id="GO:0016747">
    <property type="term" value="F:acyltransferase activity, transferring groups other than amino-acyl groups"/>
    <property type="evidence" value="ECO:0007669"/>
    <property type="project" value="InterPro"/>
</dbReference>